<evidence type="ECO:0000256" key="1">
    <source>
        <dbReference type="ARBA" id="ARBA00022723"/>
    </source>
</evidence>
<dbReference type="GO" id="GO:0030674">
    <property type="term" value="F:protein-macromolecule adaptor activity"/>
    <property type="evidence" value="ECO:0007669"/>
    <property type="project" value="TreeGrafter"/>
</dbReference>
<name>A0A8S1IWA7_9CHLO</name>
<protein>
    <recommendedName>
        <fullName evidence="7">Pep3/Vps18 beta-propeller domain-containing protein</fullName>
    </recommendedName>
</protein>
<feature type="domain" description="Pep3/Vps18 beta-propeller" evidence="7">
    <location>
        <begin position="71"/>
        <end position="425"/>
    </location>
</feature>
<dbReference type="GO" id="GO:0006904">
    <property type="term" value="P:vesicle docking involved in exocytosis"/>
    <property type="evidence" value="ECO:0007669"/>
    <property type="project" value="TreeGrafter"/>
</dbReference>
<feature type="coiled-coil region" evidence="5">
    <location>
        <begin position="861"/>
        <end position="895"/>
    </location>
</feature>
<gene>
    <name evidence="8" type="ORF">OSTQU699_LOCUS4469</name>
</gene>
<dbReference type="GO" id="GO:0006886">
    <property type="term" value="P:intracellular protein transport"/>
    <property type="evidence" value="ECO:0007669"/>
    <property type="project" value="UniProtKB-UniRule"/>
</dbReference>
<evidence type="ECO:0000256" key="3">
    <source>
        <dbReference type="ARBA" id="ARBA00022833"/>
    </source>
</evidence>
<proteinExistence type="predicted"/>
<accession>A0A8S1IWA7</accession>
<evidence type="ECO:0000313" key="8">
    <source>
        <dbReference type="EMBL" id="CAD7699110.1"/>
    </source>
</evidence>
<dbReference type="PROSITE" id="PS50236">
    <property type="entry name" value="CHCR"/>
    <property type="match status" value="1"/>
</dbReference>
<dbReference type="EMBL" id="CAJHUC010000954">
    <property type="protein sequence ID" value="CAD7699110.1"/>
    <property type="molecule type" value="Genomic_DNA"/>
</dbReference>
<dbReference type="GO" id="GO:0005768">
    <property type="term" value="C:endosome"/>
    <property type="evidence" value="ECO:0007669"/>
    <property type="project" value="TreeGrafter"/>
</dbReference>
<sequence length="1037" mass="115682">MSILDDFQDYGIQGRPESVSPGRDEYGYGDLGQDVRNRGTPGLPGRAEGRGLFSLGMGTHERKVTRGRGQTTAVAAARDIVVVATARNYILRYNYSMENLDSGSSFETEADILKPLPETTITAIYLDPSTHHLLVSLQHHAGQDTHYLHSSWTKTRLLTKMKGAQISAVGWNRAAPPMRAPGTEGRDFRLVEETGAELSTREVLVAAGGSLYSLVVEPRDKREKTFKKVFTFKESTTVICGVEQQTLRDGRILVLMITNEALFVVTGGPSLEAIFAVYSTGKVLEPFANLPVPSAGSHLHLGYGADGWPHRFAWLVDDGVYHGALNVDHAKPQDSDSAYVEHWNFWRLDKAKDRTRGARAISMVPTEYHFLLLFQDFLLVVNRINQKVIQCTQFQTKGSRVTGQPLGLASDRITGLVYLFTSEALLDVGSDGEDKDIWKVYLDMRDYADALRVCRTAAQRDEVYSKQAEVAMSQNDNVSAARTFAKLQGSSPTFEDIALKFIELEDTEALQEFLMAKLQALGHDDRAQKTMVASWLTELYLDKINKALLEESGEQGPQYDKCVADLRNFLSTHVEVLDVNTTVTLLSSYGRMDDLMHFAECRRDHETLLECLMQRGDVLRALGVMRLPSVPRELVYKFAPHLMGLAPGLAVELWMQQQPPLDPKRLLPAMVSLGEYGSSAEARKQAIRYLEYSMNRLGSQDSAIHNLAIALYTLEDDEQPLVTFLENSARNAIGKLYFDAKYALRLVRERNCERACVVMLCVLGLFEDAVETALSMDLQLAKSVARYRELYDEGLQRKLWLAIAKHVIQSEDPGVDQQEHISQAVGLLDDADGLLKIEDILPFFPDFVTIDKFQGPIRKSLEDYNKQIDTLKNQMDEATDIADALRRDLKGLESRTAVVDMERPCARCDAGLGDTPRSVSLPSGGALQPYFVFPTGLAFHGVCLCAEVLELVGPRKQERVQKLMTRLSKVAEGADKAPPMDGDPEASVLSLQRELEEEIASECPRNGEIVIRMIGKPFVDAQKDKEELESWSIRVNV</sequence>
<keyword evidence="9" id="KW-1185">Reference proteome</keyword>
<keyword evidence="5" id="KW-0175">Coiled coil</keyword>
<dbReference type="InterPro" id="IPR000547">
    <property type="entry name" value="Clathrin_H-chain/VPS_repeat"/>
</dbReference>
<keyword evidence="1" id="KW-0479">Metal-binding</keyword>
<evidence type="ECO:0000313" key="9">
    <source>
        <dbReference type="Proteomes" id="UP000708148"/>
    </source>
</evidence>
<dbReference type="GO" id="GO:0030897">
    <property type="term" value="C:HOPS complex"/>
    <property type="evidence" value="ECO:0007669"/>
    <property type="project" value="TreeGrafter"/>
</dbReference>
<dbReference type="AlphaFoldDB" id="A0A8S1IWA7"/>
<dbReference type="Proteomes" id="UP000708148">
    <property type="component" value="Unassembled WGS sequence"/>
</dbReference>
<dbReference type="OrthoDB" id="1845386at2759"/>
<dbReference type="Pfam" id="PF05131">
    <property type="entry name" value="Pep3_Vps18"/>
    <property type="match status" value="1"/>
</dbReference>
<dbReference type="GO" id="GO:0048284">
    <property type="term" value="P:organelle fusion"/>
    <property type="evidence" value="ECO:0007669"/>
    <property type="project" value="TreeGrafter"/>
</dbReference>
<reference evidence="8" key="1">
    <citation type="submission" date="2020-12" db="EMBL/GenBank/DDBJ databases">
        <authorList>
            <person name="Iha C."/>
        </authorList>
    </citation>
    <scope>NUCLEOTIDE SEQUENCE</scope>
</reference>
<evidence type="ECO:0000256" key="2">
    <source>
        <dbReference type="ARBA" id="ARBA00022771"/>
    </source>
</evidence>
<feature type="region of interest" description="Disordered" evidence="6">
    <location>
        <begin position="11"/>
        <end position="52"/>
    </location>
</feature>
<feature type="repeat" description="CHCR" evidence="4">
    <location>
        <begin position="654"/>
        <end position="816"/>
    </location>
</feature>
<dbReference type="PANTHER" id="PTHR23323">
    <property type="entry name" value="VACUOLAR PROTEIN SORTING-ASSOCIATED PROTEIN"/>
    <property type="match status" value="1"/>
</dbReference>
<keyword evidence="2" id="KW-0863">Zinc-finger</keyword>
<evidence type="ECO:0000256" key="4">
    <source>
        <dbReference type="PROSITE-ProRule" id="PRU01006"/>
    </source>
</evidence>
<comment type="caution">
    <text evidence="8">The sequence shown here is derived from an EMBL/GenBank/DDBJ whole genome shotgun (WGS) entry which is preliminary data.</text>
</comment>
<dbReference type="InterPro" id="IPR007810">
    <property type="entry name" value="Pep3/Vps18_beta-prop"/>
</dbReference>
<dbReference type="GO" id="GO:0008270">
    <property type="term" value="F:zinc ion binding"/>
    <property type="evidence" value="ECO:0007669"/>
    <property type="project" value="UniProtKB-KW"/>
</dbReference>
<keyword evidence="3" id="KW-0862">Zinc</keyword>
<dbReference type="PANTHER" id="PTHR23323:SF26">
    <property type="entry name" value="VACUOLAR PROTEIN SORTING-ASSOCIATED PROTEIN 18 HOMOLOG"/>
    <property type="match status" value="1"/>
</dbReference>
<dbReference type="GO" id="GO:0007033">
    <property type="term" value="P:vacuole organization"/>
    <property type="evidence" value="ECO:0007669"/>
    <property type="project" value="TreeGrafter"/>
</dbReference>
<evidence type="ECO:0000259" key="7">
    <source>
        <dbReference type="Pfam" id="PF05131"/>
    </source>
</evidence>
<dbReference type="GO" id="GO:0007032">
    <property type="term" value="P:endosome organization"/>
    <property type="evidence" value="ECO:0007669"/>
    <property type="project" value="TreeGrafter"/>
</dbReference>
<evidence type="ECO:0000256" key="6">
    <source>
        <dbReference type="SAM" id="MobiDB-lite"/>
    </source>
</evidence>
<organism evidence="8 9">
    <name type="scientific">Ostreobium quekettii</name>
    <dbReference type="NCBI Taxonomy" id="121088"/>
    <lineage>
        <taxon>Eukaryota</taxon>
        <taxon>Viridiplantae</taxon>
        <taxon>Chlorophyta</taxon>
        <taxon>core chlorophytes</taxon>
        <taxon>Ulvophyceae</taxon>
        <taxon>TCBD clade</taxon>
        <taxon>Bryopsidales</taxon>
        <taxon>Ostreobineae</taxon>
        <taxon>Ostreobiaceae</taxon>
        <taxon>Ostreobium</taxon>
    </lineage>
</organism>
<evidence type="ECO:0000256" key="5">
    <source>
        <dbReference type="SAM" id="Coils"/>
    </source>
</evidence>